<dbReference type="AlphaFoldDB" id="E4Y712"/>
<evidence type="ECO:0000313" key="2">
    <source>
        <dbReference type="EMBL" id="CBY31412.1"/>
    </source>
</evidence>
<dbReference type="EMBL" id="FN654302">
    <property type="protein sequence ID" value="CBY31412.1"/>
    <property type="molecule type" value="Genomic_DNA"/>
</dbReference>
<organism evidence="2">
    <name type="scientific">Oikopleura dioica</name>
    <name type="common">Tunicate</name>
    <dbReference type="NCBI Taxonomy" id="34765"/>
    <lineage>
        <taxon>Eukaryota</taxon>
        <taxon>Metazoa</taxon>
        <taxon>Chordata</taxon>
        <taxon>Tunicata</taxon>
        <taxon>Appendicularia</taxon>
        <taxon>Copelata</taxon>
        <taxon>Oikopleuridae</taxon>
        <taxon>Oikopleura</taxon>
    </lineage>
</organism>
<accession>E4Y712</accession>
<evidence type="ECO:0000256" key="1">
    <source>
        <dbReference type="SAM" id="MobiDB-lite"/>
    </source>
</evidence>
<dbReference type="Proteomes" id="UP000011014">
    <property type="component" value="Unassembled WGS sequence"/>
</dbReference>
<proteinExistence type="predicted"/>
<name>E4Y712_OIKDI</name>
<feature type="region of interest" description="Disordered" evidence="1">
    <location>
        <begin position="192"/>
        <end position="213"/>
    </location>
</feature>
<protein>
    <submittedName>
        <fullName evidence="2">Uncharacterized protein</fullName>
    </submittedName>
</protein>
<feature type="region of interest" description="Disordered" evidence="1">
    <location>
        <begin position="57"/>
        <end position="86"/>
    </location>
</feature>
<gene>
    <name evidence="2" type="ORF">GSOID_T00025317001</name>
</gene>
<feature type="compositionally biased region" description="Basic and acidic residues" evidence="1">
    <location>
        <begin position="125"/>
        <end position="154"/>
    </location>
</feature>
<reference evidence="2" key="1">
    <citation type="journal article" date="2010" name="Science">
        <title>Plasticity of animal genome architecture unmasked by rapid evolution of a pelagic tunicate.</title>
        <authorList>
            <person name="Denoeud F."/>
            <person name="Henriet S."/>
            <person name="Mungpakdee S."/>
            <person name="Aury J.M."/>
            <person name="Da Silva C."/>
            <person name="Brinkmann H."/>
            <person name="Mikhaleva J."/>
            <person name="Olsen L.C."/>
            <person name="Jubin C."/>
            <person name="Canestro C."/>
            <person name="Bouquet J.M."/>
            <person name="Danks G."/>
            <person name="Poulain J."/>
            <person name="Campsteijn C."/>
            <person name="Adamski M."/>
            <person name="Cross I."/>
            <person name="Yadetie F."/>
            <person name="Muffato M."/>
            <person name="Louis A."/>
            <person name="Butcher S."/>
            <person name="Tsagkogeorga G."/>
            <person name="Konrad A."/>
            <person name="Singh S."/>
            <person name="Jensen M.F."/>
            <person name="Cong E.H."/>
            <person name="Eikeseth-Otteraa H."/>
            <person name="Noel B."/>
            <person name="Anthouard V."/>
            <person name="Porcel B.M."/>
            <person name="Kachouri-Lafond R."/>
            <person name="Nishino A."/>
            <person name="Ugolini M."/>
            <person name="Chourrout P."/>
            <person name="Nishida H."/>
            <person name="Aasland R."/>
            <person name="Huzurbazar S."/>
            <person name="Westhof E."/>
            <person name="Delsuc F."/>
            <person name="Lehrach H."/>
            <person name="Reinhardt R."/>
            <person name="Weissenbach J."/>
            <person name="Roy S.W."/>
            <person name="Artiguenave F."/>
            <person name="Postlethwait J.H."/>
            <person name="Manak J.R."/>
            <person name="Thompson E.M."/>
            <person name="Jaillon O."/>
            <person name="Du Pasquier L."/>
            <person name="Boudinot P."/>
            <person name="Liberles D.A."/>
            <person name="Volff J.N."/>
            <person name="Philippe H."/>
            <person name="Lenhard B."/>
            <person name="Roest Crollius H."/>
            <person name="Wincker P."/>
            <person name="Chourrout D."/>
        </authorList>
    </citation>
    <scope>NUCLEOTIDE SEQUENCE [LARGE SCALE GENOMIC DNA]</scope>
</reference>
<feature type="region of interest" description="Disordered" evidence="1">
    <location>
        <begin position="1"/>
        <end position="31"/>
    </location>
</feature>
<feature type="region of interest" description="Disordered" evidence="1">
    <location>
        <begin position="113"/>
        <end position="162"/>
    </location>
</feature>
<sequence>MQKHEETPILMETNTPEPKAKSHVATSPVPQSPVVQKILEDDKENVPVSELKELEKALFREELPDEESSSDCSESEITSSDSEADIPTVVVENGKKMAHLTAFAQFAHSIKQKPFVPKPDPSELVIKDSYGEGAPDLKRDEAKSSITKAGDHPDFINSGTTGMVRLPDTDEYTNITTLSECVANIKLDTAEAAKQEKKKTDRRSISSLFSYNR</sequence>
<feature type="compositionally biased region" description="Basic and acidic residues" evidence="1">
    <location>
        <begin position="192"/>
        <end position="204"/>
    </location>
</feature>
<feature type="compositionally biased region" description="Low complexity" evidence="1">
    <location>
        <begin position="70"/>
        <end position="81"/>
    </location>
</feature>